<accession>A0A481Z631</accession>
<name>A0A481Z631_9VIRU</name>
<gene>
    <name evidence="1" type="ORF">LCPAC104_00360</name>
</gene>
<sequence length="246" mass="28184">MDCKLLYIEILKKCVLDTIYGSKHINGTGEIIDKKANDMEILEGKYWPSRAHSMLGIKRIDNIQEMFDYVINNKIEGDLLEAGVWRGGAAIFMAGLNKCNNQNRKIFVADSFEGLPKPDSKYESDINDIHHTLSFLAVSLEDVKSNFKKYNLLDDNVIFIKGFFENSLKSDYIEKLAILRVDGDMYSSTIQVLDNLYDKVSKGGVIIIDDYALKGCKDAVDYFRSNRNINSKMIQIDWTGMYWIKE</sequence>
<dbReference type="GO" id="GO:0008168">
    <property type="term" value="F:methyltransferase activity"/>
    <property type="evidence" value="ECO:0007669"/>
    <property type="project" value="UniProtKB-KW"/>
</dbReference>
<dbReference type="PANTHER" id="PTHR40036:SF1">
    <property type="entry name" value="MACROCIN O-METHYLTRANSFERASE"/>
    <property type="match status" value="1"/>
</dbReference>
<dbReference type="Gene3D" id="3.40.50.150">
    <property type="entry name" value="Vaccinia Virus protein VP39"/>
    <property type="match status" value="1"/>
</dbReference>
<keyword evidence="1" id="KW-0808">Transferase</keyword>
<dbReference type="EMBL" id="MK500494">
    <property type="protein sequence ID" value="QBK90540.1"/>
    <property type="molecule type" value="Genomic_DNA"/>
</dbReference>
<dbReference type="SUPFAM" id="SSF53335">
    <property type="entry name" value="S-adenosyl-L-methionine-dependent methyltransferases"/>
    <property type="match status" value="1"/>
</dbReference>
<dbReference type="GO" id="GO:0032259">
    <property type="term" value="P:methylation"/>
    <property type="evidence" value="ECO:0007669"/>
    <property type="project" value="UniProtKB-KW"/>
</dbReference>
<dbReference type="InterPro" id="IPR029063">
    <property type="entry name" value="SAM-dependent_MTases_sf"/>
</dbReference>
<proteinExistence type="predicted"/>
<evidence type="ECO:0000313" key="1">
    <source>
        <dbReference type="EMBL" id="QBK90540.1"/>
    </source>
</evidence>
<organism evidence="1">
    <name type="scientific">Pithovirus LCPAC104</name>
    <dbReference type="NCBI Taxonomy" id="2506589"/>
    <lineage>
        <taxon>Viruses</taxon>
        <taxon>Pithoviruses</taxon>
    </lineage>
</organism>
<protein>
    <submittedName>
        <fullName evidence="1">Macrocin o-methyltransferase</fullName>
    </submittedName>
</protein>
<dbReference type="PANTHER" id="PTHR40036">
    <property type="entry name" value="MACROCIN O-METHYLTRANSFERASE"/>
    <property type="match status" value="1"/>
</dbReference>
<dbReference type="InterPro" id="IPR008884">
    <property type="entry name" value="TylF_MeTrfase"/>
</dbReference>
<keyword evidence="1" id="KW-0489">Methyltransferase</keyword>
<dbReference type="Pfam" id="PF05711">
    <property type="entry name" value="TylF"/>
    <property type="match status" value="1"/>
</dbReference>
<reference evidence="1" key="1">
    <citation type="journal article" date="2019" name="MBio">
        <title>Virus Genomes from Deep Sea Sediments Expand the Ocean Megavirome and Support Independent Origins of Viral Gigantism.</title>
        <authorList>
            <person name="Backstrom D."/>
            <person name="Yutin N."/>
            <person name="Jorgensen S.L."/>
            <person name="Dharamshi J."/>
            <person name="Homa F."/>
            <person name="Zaremba-Niedwiedzka K."/>
            <person name="Spang A."/>
            <person name="Wolf Y.I."/>
            <person name="Koonin E.V."/>
            <person name="Ettema T.J."/>
        </authorList>
    </citation>
    <scope>NUCLEOTIDE SEQUENCE</scope>
</reference>